<dbReference type="InterPro" id="IPR011047">
    <property type="entry name" value="Quinoprotein_ADH-like_sf"/>
</dbReference>
<name>A0ABW2JFE4_9ACTN</name>
<proteinExistence type="predicted"/>
<keyword evidence="2" id="KW-1185">Reference proteome</keyword>
<evidence type="ECO:0008006" key="3">
    <source>
        <dbReference type="Google" id="ProtNLM"/>
    </source>
</evidence>
<dbReference type="InterPro" id="IPR015943">
    <property type="entry name" value="WD40/YVTN_repeat-like_dom_sf"/>
</dbReference>
<accession>A0ABW2JFE4</accession>
<organism evidence="1 2">
    <name type="scientific">Streptomyces monticola</name>
    <dbReference type="NCBI Taxonomy" id="2666263"/>
    <lineage>
        <taxon>Bacteria</taxon>
        <taxon>Bacillati</taxon>
        <taxon>Actinomycetota</taxon>
        <taxon>Actinomycetes</taxon>
        <taxon>Kitasatosporales</taxon>
        <taxon>Streptomycetaceae</taxon>
        <taxon>Streptomyces</taxon>
    </lineage>
</organism>
<dbReference type="RefSeq" id="WP_381828813.1">
    <property type="nucleotide sequence ID" value="NZ_JBHTCF010000003.1"/>
</dbReference>
<evidence type="ECO:0000313" key="2">
    <source>
        <dbReference type="Proteomes" id="UP001596523"/>
    </source>
</evidence>
<dbReference type="PROSITE" id="PS51257">
    <property type="entry name" value="PROKAR_LIPOPROTEIN"/>
    <property type="match status" value="1"/>
</dbReference>
<dbReference type="EMBL" id="JBHTCF010000003">
    <property type="protein sequence ID" value="MFC7304409.1"/>
    <property type="molecule type" value="Genomic_DNA"/>
</dbReference>
<gene>
    <name evidence="1" type="ORF">ACFQVC_09325</name>
</gene>
<comment type="caution">
    <text evidence="1">The sequence shown here is derived from an EMBL/GenBank/DDBJ whole genome shotgun (WGS) entry which is preliminary data.</text>
</comment>
<dbReference type="Gene3D" id="2.130.10.10">
    <property type="entry name" value="YVTN repeat-like/Quinoprotein amine dehydrogenase"/>
    <property type="match status" value="1"/>
</dbReference>
<reference evidence="2" key="1">
    <citation type="journal article" date="2019" name="Int. J. Syst. Evol. Microbiol.">
        <title>The Global Catalogue of Microorganisms (GCM) 10K type strain sequencing project: providing services to taxonomists for standard genome sequencing and annotation.</title>
        <authorList>
            <consortium name="The Broad Institute Genomics Platform"/>
            <consortium name="The Broad Institute Genome Sequencing Center for Infectious Disease"/>
            <person name="Wu L."/>
            <person name="Ma J."/>
        </authorList>
    </citation>
    <scope>NUCLEOTIDE SEQUENCE [LARGE SCALE GENOMIC DNA]</scope>
    <source>
        <strain evidence="2">SYNS20</strain>
    </source>
</reference>
<protein>
    <recommendedName>
        <fullName evidence="3">PQQ-like beta-propeller repeat protein</fullName>
    </recommendedName>
</protein>
<sequence length="463" mass="48592">MSIPHARSVLPRRRGLAATAGALFASVLLLTGCGPTENTGAGQDKNADESNAAQAQVLGKVPMAEVPEMAGAMGMWATERNFVKADLKQITGYPPQGGKAQWRVPLSGEICWSSQTPTDDGLVAVLFQNDKDDPAVCTEVGLVDINKGKLLWQRQGKDADGYEQTFDEVTIGGGTVAAAGTSASAGWSVDGKPLWRPVDERCPDRGYAGDAAKLVAVRDCGDTDNPRLDVRSVDPRTRAVKSSFALPRGTEYAHVASTDPLVVAVDDGDAPGGSGISGFLSIDDSTAKGRLLSRISAKGGKHGKYEAECPSSEVSGCAQLAVSKKAGALYLGTTEPADASSDAENDVVAFSLKTGKRIGGAQGVDGGRLLPFGLDADGRVLAYQESNIMSEEGGAVWSVDPGTGKKSKLLQNPSASYEMESRFESDRRVLYSGERLYMGADNVTEPSEVYKKPQPLAVVFGAK</sequence>
<evidence type="ECO:0000313" key="1">
    <source>
        <dbReference type="EMBL" id="MFC7304409.1"/>
    </source>
</evidence>
<dbReference type="Proteomes" id="UP001596523">
    <property type="component" value="Unassembled WGS sequence"/>
</dbReference>
<dbReference type="SUPFAM" id="SSF50998">
    <property type="entry name" value="Quinoprotein alcohol dehydrogenase-like"/>
    <property type="match status" value="1"/>
</dbReference>